<dbReference type="InterPro" id="IPR009078">
    <property type="entry name" value="Ferritin-like_SF"/>
</dbReference>
<dbReference type="Proteomes" id="UP000310158">
    <property type="component" value="Unassembled WGS sequence"/>
</dbReference>
<evidence type="ECO:0000313" key="2">
    <source>
        <dbReference type="Proteomes" id="UP000310158"/>
    </source>
</evidence>
<dbReference type="OrthoDB" id="1001765at2759"/>
<dbReference type="SUPFAM" id="SSF47240">
    <property type="entry name" value="Ferritin-like"/>
    <property type="match status" value="1"/>
</dbReference>
<reference evidence="1 2" key="1">
    <citation type="submission" date="2019-02" db="EMBL/GenBank/DDBJ databases">
        <title>Genome sequencing of the rare red list fungi Bondarzewia mesenterica.</title>
        <authorList>
            <person name="Buettner E."/>
            <person name="Kellner H."/>
        </authorList>
    </citation>
    <scope>NUCLEOTIDE SEQUENCE [LARGE SCALE GENOMIC DNA]</scope>
    <source>
        <strain evidence="1 2">DSM 108281</strain>
    </source>
</reference>
<sequence length="505" mass="51619">MRPSPIRQSAVPRSLLRPRLVHILSTYKASPPRPCIDTLASSLRLFLSLFLFGLPGCAPGTSPPFLSFFQQVGRLVSGDSISFPSKFKMHFSISATLLVLASPLLVSAAPVKRTSGTDSADLVVLQFANVLEQLETQFYTQALSTFQASDFTSAGFTSSEIAIEQFTAILSDESTHVTIIQETIISLGSQPLTSCSFDFSSVLTDVTTMAATARLVENVGVSAYLGAAHLVTDPTILTAAASIMTVEARHQTMLNVLSGTGSAIPQAFDIFLSPSEVLAIAGGFISGCDLGITANPSLSITNTGSVGAGTLLTFSSPAMNGSSTDGMFCQMIAGGFPFSLSLPLSQCNVPANLTGPVAIFITSDNQPLNNNARDQATDKIVAGPTMAFIDNKPEMLGSLVRASSNGGSNSIESTATISPAQASAIINSAASTSAASVATSASSSNSTLSASGTESASAAAATASGSSSSNNAQIVAAPGGPNMYVGPSPDGATTVLGWSEVPAAQ</sequence>
<organism evidence="1 2">
    <name type="scientific">Bondarzewia mesenterica</name>
    <dbReference type="NCBI Taxonomy" id="1095465"/>
    <lineage>
        <taxon>Eukaryota</taxon>
        <taxon>Fungi</taxon>
        <taxon>Dikarya</taxon>
        <taxon>Basidiomycota</taxon>
        <taxon>Agaricomycotina</taxon>
        <taxon>Agaricomycetes</taxon>
        <taxon>Russulales</taxon>
        <taxon>Bondarzewiaceae</taxon>
        <taxon>Bondarzewia</taxon>
    </lineage>
</organism>
<dbReference type="Pfam" id="PF13668">
    <property type="entry name" value="Ferritin_2"/>
    <property type="match status" value="1"/>
</dbReference>
<dbReference type="EMBL" id="SGPL01000025">
    <property type="protein sequence ID" value="THH20269.1"/>
    <property type="molecule type" value="Genomic_DNA"/>
</dbReference>
<keyword evidence="2" id="KW-1185">Reference proteome</keyword>
<evidence type="ECO:0000313" key="1">
    <source>
        <dbReference type="EMBL" id="THH20269.1"/>
    </source>
</evidence>
<dbReference type="InterPro" id="IPR052965">
    <property type="entry name" value="Pigment-catalase-like"/>
</dbReference>
<name>A0A4S4M557_9AGAM</name>
<dbReference type="CDD" id="cd00657">
    <property type="entry name" value="Ferritin_like"/>
    <property type="match status" value="1"/>
</dbReference>
<comment type="caution">
    <text evidence="1">The sequence shown here is derived from an EMBL/GenBank/DDBJ whole genome shotgun (WGS) entry which is preliminary data.</text>
</comment>
<dbReference type="PANTHER" id="PTHR31694:SF26">
    <property type="entry name" value="OS05G0151100 PROTEIN"/>
    <property type="match status" value="1"/>
</dbReference>
<accession>A0A4S4M557</accession>
<evidence type="ECO:0008006" key="3">
    <source>
        <dbReference type="Google" id="ProtNLM"/>
    </source>
</evidence>
<proteinExistence type="predicted"/>
<dbReference type="PANTHER" id="PTHR31694">
    <property type="entry name" value="DESICCATION-LIKE PROTEIN"/>
    <property type="match status" value="1"/>
</dbReference>
<gene>
    <name evidence="1" type="ORF">EW146_g1055</name>
</gene>
<protein>
    <recommendedName>
        <fullName evidence="3">Ferritin-like domain-containing protein</fullName>
    </recommendedName>
</protein>
<dbReference type="AlphaFoldDB" id="A0A4S4M557"/>